<dbReference type="OrthoDB" id="9805070at2"/>
<protein>
    <submittedName>
        <fullName evidence="3">Peptidase M23</fullName>
    </submittedName>
</protein>
<dbReference type="SUPFAM" id="SSF51261">
    <property type="entry name" value="Duplicated hybrid motif"/>
    <property type="match status" value="1"/>
</dbReference>
<dbReference type="CDD" id="cd12797">
    <property type="entry name" value="M23_peptidase"/>
    <property type="match status" value="1"/>
</dbReference>
<dbReference type="InterPro" id="IPR050570">
    <property type="entry name" value="Cell_wall_metabolism_enzyme"/>
</dbReference>
<dbReference type="SUPFAM" id="SSF54106">
    <property type="entry name" value="LysM domain"/>
    <property type="match status" value="1"/>
</dbReference>
<evidence type="ECO:0000256" key="1">
    <source>
        <dbReference type="SAM" id="SignalP"/>
    </source>
</evidence>
<gene>
    <name evidence="3" type="ORF">DNU06_05255</name>
</gene>
<dbReference type="InterPro" id="IPR036779">
    <property type="entry name" value="LysM_dom_sf"/>
</dbReference>
<name>A0A2W1NJ88_9FLAO</name>
<feature type="signal peptide" evidence="1">
    <location>
        <begin position="1"/>
        <end position="18"/>
    </location>
</feature>
<sequence>MRLIILLFLGFLPLSAFTQVFFDAKDTIYLSEDRIIKYDTEHQYDVMLNPHLQDMIAADSSFAFKSYWNNHVTITNNQNSNQLLKDTLWLCVLDTMHHNFQIPVHGVITSHFGIRHGRNHNGTDLDLVTGDTVYAAFDGIIRYANYHKQGFGNLIIARHYNGLETYYAHLSKRFVAPNAIIKAGDPIGLGGNTGRSTGSHLHFEVRFYDQPIDPEIIFDFEKKIIKDPNLLVHHGVFEHSKVSIAGESTGGVPGNQKYHRIRSGDTLSAIARRNKTSVARLCKLNKMRVTDTLRIGKTIRVR</sequence>
<dbReference type="Pfam" id="PF01476">
    <property type="entry name" value="LysM"/>
    <property type="match status" value="1"/>
</dbReference>
<dbReference type="Gene3D" id="2.70.70.10">
    <property type="entry name" value="Glucose Permease (Domain IIA)"/>
    <property type="match status" value="1"/>
</dbReference>
<evidence type="ECO:0000259" key="2">
    <source>
        <dbReference type="PROSITE" id="PS51782"/>
    </source>
</evidence>
<dbReference type="PANTHER" id="PTHR21666">
    <property type="entry name" value="PEPTIDASE-RELATED"/>
    <property type="match status" value="1"/>
</dbReference>
<dbReference type="PROSITE" id="PS51782">
    <property type="entry name" value="LYSM"/>
    <property type="match status" value="1"/>
</dbReference>
<organism evidence="3 4">
    <name type="scientific">Putridiphycobacter roseus</name>
    <dbReference type="NCBI Taxonomy" id="2219161"/>
    <lineage>
        <taxon>Bacteria</taxon>
        <taxon>Pseudomonadati</taxon>
        <taxon>Bacteroidota</taxon>
        <taxon>Flavobacteriia</taxon>
        <taxon>Flavobacteriales</taxon>
        <taxon>Crocinitomicaceae</taxon>
        <taxon>Putridiphycobacter</taxon>
    </lineage>
</organism>
<dbReference type="Pfam" id="PF01551">
    <property type="entry name" value="Peptidase_M23"/>
    <property type="match status" value="1"/>
</dbReference>
<keyword evidence="4" id="KW-1185">Reference proteome</keyword>
<dbReference type="PANTHER" id="PTHR21666:SF270">
    <property type="entry name" value="MUREIN HYDROLASE ACTIVATOR ENVC"/>
    <property type="match status" value="1"/>
</dbReference>
<dbReference type="Proteomes" id="UP000249248">
    <property type="component" value="Unassembled WGS sequence"/>
</dbReference>
<feature type="domain" description="LysM" evidence="2">
    <location>
        <begin position="257"/>
        <end position="301"/>
    </location>
</feature>
<accession>A0A2W1NJ88</accession>
<dbReference type="InterPro" id="IPR018392">
    <property type="entry name" value="LysM"/>
</dbReference>
<dbReference type="Gene3D" id="3.10.350.10">
    <property type="entry name" value="LysM domain"/>
    <property type="match status" value="1"/>
</dbReference>
<evidence type="ECO:0000313" key="3">
    <source>
        <dbReference type="EMBL" id="PZE18026.1"/>
    </source>
</evidence>
<dbReference type="AlphaFoldDB" id="A0A2W1NJ88"/>
<dbReference type="InterPro" id="IPR016047">
    <property type="entry name" value="M23ase_b-sheet_dom"/>
</dbReference>
<dbReference type="EMBL" id="QKSB01000002">
    <property type="protein sequence ID" value="PZE18026.1"/>
    <property type="molecule type" value="Genomic_DNA"/>
</dbReference>
<feature type="chain" id="PRO_5016030233" evidence="1">
    <location>
        <begin position="19"/>
        <end position="302"/>
    </location>
</feature>
<keyword evidence="1" id="KW-0732">Signal</keyword>
<dbReference type="SMART" id="SM00257">
    <property type="entry name" value="LysM"/>
    <property type="match status" value="1"/>
</dbReference>
<dbReference type="GO" id="GO:0004222">
    <property type="term" value="F:metalloendopeptidase activity"/>
    <property type="evidence" value="ECO:0007669"/>
    <property type="project" value="TreeGrafter"/>
</dbReference>
<proteinExistence type="predicted"/>
<evidence type="ECO:0000313" key="4">
    <source>
        <dbReference type="Proteomes" id="UP000249248"/>
    </source>
</evidence>
<dbReference type="InterPro" id="IPR011055">
    <property type="entry name" value="Dup_hybrid_motif"/>
</dbReference>
<reference evidence="3 4" key="1">
    <citation type="submission" date="2018-06" db="EMBL/GenBank/DDBJ databases">
        <title>The draft genome sequence of Crocinitomix sp. SM1701.</title>
        <authorList>
            <person name="Zhang X."/>
        </authorList>
    </citation>
    <scope>NUCLEOTIDE SEQUENCE [LARGE SCALE GENOMIC DNA]</scope>
    <source>
        <strain evidence="3 4">SM1701</strain>
    </source>
</reference>
<dbReference type="CDD" id="cd00118">
    <property type="entry name" value="LysM"/>
    <property type="match status" value="1"/>
</dbReference>
<comment type="caution">
    <text evidence="3">The sequence shown here is derived from an EMBL/GenBank/DDBJ whole genome shotgun (WGS) entry which is preliminary data.</text>
</comment>
<dbReference type="RefSeq" id="WP_111062178.1">
    <property type="nucleotide sequence ID" value="NZ_JBHUCU010000002.1"/>
</dbReference>